<gene>
    <name evidence="5" type="ORF">SERLADRAFT_460716</name>
</gene>
<evidence type="ECO:0000256" key="1">
    <source>
        <dbReference type="ARBA" id="ARBA00022553"/>
    </source>
</evidence>
<dbReference type="InterPro" id="IPR008854">
    <property type="entry name" value="TPMT"/>
</dbReference>
<evidence type="ECO:0000256" key="2">
    <source>
        <dbReference type="ARBA" id="ARBA00022603"/>
    </source>
</evidence>
<keyword evidence="4" id="KW-0949">S-adenosyl-L-methionine</keyword>
<proteinExistence type="predicted"/>
<dbReference type="RefSeq" id="XP_007315482.1">
    <property type="nucleotide sequence ID" value="XM_007315420.1"/>
</dbReference>
<keyword evidence="2" id="KW-0489">Methyltransferase</keyword>
<dbReference type="AlphaFoldDB" id="F8NMJ4"/>
<dbReference type="GO" id="GO:0032259">
    <property type="term" value="P:methylation"/>
    <property type="evidence" value="ECO:0007669"/>
    <property type="project" value="UniProtKB-KW"/>
</dbReference>
<dbReference type="PANTHER" id="PTHR32183:SF6">
    <property type="entry name" value="CYSTEINE SULFINATE DESULFINASE_CYSTEINE DESULFURASE AND RELATED ENZYMES"/>
    <property type="match status" value="1"/>
</dbReference>
<keyword evidence="3" id="KW-0808">Transferase</keyword>
<dbReference type="GeneID" id="18818113"/>
<dbReference type="KEGG" id="sla:SERLADRAFT_460716"/>
<dbReference type="PROSITE" id="PS51585">
    <property type="entry name" value="SAM_MT_TPMT"/>
    <property type="match status" value="1"/>
</dbReference>
<dbReference type="OrthoDB" id="276151at2759"/>
<evidence type="ECO:0008006" key="6">
    <source>
        <dbReference type="Google" id="ProtNLM"/>
    </source>
</evidence>
<evidence type="ECO:0000256" key="4">
    <source>
        <dbReference type="ARBA" id="ARBA00022691"/>
    </source>
</evidence>
<protein>
    <recommendedName>
        <fullName evidence="6">Thiol methyltransferase 1</fullName>
    </recommendedName>
</protein>
<keyword evidence="1" id="KW-0597">Phosphoprotein</keyword>
<dbReference type="EMBL" id="GL945431">
    <property type="protein sequence ID" value="EGO27391.1"/>
    <property type="molecule type" value="Genomic_DNA"/>
</dbReference>
<dbReference type="Gene3D" id="3.40.50.150">
    <property type="entry name" value="Vaccinia Virus protein VP39"/>
    <property type="match status" value="1"/>
</dbReference>
<reference evidence="5" key="1">
    <citation type="submission" date="2011-04" db="EMBL/GenBank/DDBJ databases">
        <title>Evolution of plant cell wall degrading machinery underlies the functional diversity of forest fungi.</title>
        <authorList>
            <consortium name="US DOE Joint Genome Institute (JGI-PGF)"/>
            <person name="Eastwood D.C."/>
            <person name="Floudas D."/>
            <person name="Binder M."/>
            <person name="Majcherczyk A."/>
            <person name="Schneider P."/>
            <person name="Aerts A."/>
            <person name="Asiegbu F.O."/>
            <person name="Baker S.E."/>
            <person name="Barry K."/>
            <person name="Bendiksby M."/>
            <person name="Blumentritt M."/>
            <person name="Coutinho P.M."/>
            <person name="Cullen D."/>
            <person name="Cullen D."/>
            <person name="Gathman A."/>
            <person name="Goodell B."/>
            <person name="Henrissat B."/>
            <person name="Ihrmark K."/>
            <person name="Kauserud H."/>
            <person name="Kohler A."/>
            <person name="LaButti K."/>
            <person name="Lapidus A."/>
            <person name="Lavin J.L."/>
            <person name="Lee Y.-H."/>
            <person name="Lindquist E."/>
            <person name="Lilly W."/>
            <person name="Lucas S."/>
            <person name="Morin E."/>
            <person name="Murat C."/>
            <person name="Oguiza J.A."/>
            <person name="Park J."/>
            <person name="Pisabarro A.G."/>
            <person name="Riley R."/>
            <person name="Rosling A."/>
            <person name="Salamov A."/>
            <person name="Schmidt O."/>
            <person name="Schmutz J."/>
            <person name="Skrede I."/>
            <person name="Stenlid J."/>
            <person name="Wiebenga A."/>
            <person name="Xie X."/>
            <person name="Kues U."/>
            <person name="Hibbett D.S."/>
            <person name="Hoffmeister D."/>
            <person name="Hogberg N."/>
            <person name="Martin F."/>
            <person name="Grigoriev I.V."/>
            <person name="Watkinson S.C."/>
        </authorList>
    </citation>
    <scope>NUCLEOTIDE SEQUENCE</scope>
    <source>
        <strain evidence="5">S7.9</strain>
    </source>
</reference>
<dbReference type="Proteomes" id="UP000008064">
    <property type="component" value="Unassembled WGS sequence"/>
</dbReference>
<dbReference type="HOGENOM" id="CLU_056435_1_1_1"/>
<evidence type="ECO:0000256" key="3">
    <source>
        <dbReference type="ARBA" id="ARBA00022679"/>
    </source>
</evidence>
<organism>
    <name type="scientific">Serpula lacrymans var. lacrymans (strain S7.9)</name>
    <name type="common">Dry rot fungus</name>
    <dbReference type="NCBI Taxonomy" id="578457"/>
    <lineage>
        <taxon>Eukaryota</taxon>
        <taxon>Fungi</taxon>
        <taxon>Dikarya</taxon>
        <taxon>Basidiomycota</taxon>
        <taxon>Agaricomycotina</taxon>
        <taxon>Agaricomycetes</taxon>
        <taxon>Agaricomycetidae</taxon>
        <taxon>Boletales</taxon>
        <taxon>Coniophorineae</taxon>
        <taxon>Serpulaceae</taxon>
        <taxon>Serpula</taxon>
    </lineage>
</organism>
<dbReference type="PANTHER" id="PTHR32183">
    <property type="match status" value="1"/>
</dbReference>
<name>F8NMJ4_SERL9</name>
<dbReference type="CDD" id="cd02440">
    <property type="entry name" value="AdoMet_MTases"/>
    <property type="match status" value="1"/>
</dbReference>
<dbReference type="SUPFAM" id="SSF53335">
    <property type="entry name" value="S-adenosyl-L-methionine-dependent methyltransferases"/>
    <property type="match status" value="1"/>
</dbReference>
<dbReference type="GO" id="GO:0008757">
    <property type="term" value="F:S-adenosylmethionine-dependent methyltransferase activity"/>
    <property type="evidence" value="ECO:0007669"/>
    <property type="project" value="InterPro"/>
</dbReference>
<dbReference type="Pfam" id="PF05724">
    <property type="entry name" value="TPMT"/>
    <property type="match status" value="1"/>
</dbReference>
<sequence>MAESSLTLLGDKFNTDREYVKKLIAQDASGGWNESWKQGVTPWDSGDVQLSLQGLLLSASLDLPREGRALVPGCGRGYDALLIASKLGLDTLGLDISPVGVQAARDQLNSAPEGLLSGIEKVSYEATDFFTFKVPDDQKFSLIYDYTFFVAIPPERRNEWGCQMCALIKPGGYLITLVFPLGLPLEGYVGPPFHVDPEDYIEPLGQGWEKVYDKVPEIVREGRKGTERMVVWRRI</sequence>
<dbReference type="InterPro" id="IPR029063">
    <property type="entry name" value="SAM-dependent_MTases_sf"/>
</dbReference>
<accession>F8NMJ4</accession>
<evidence type="ECO:0000313" key="5">
    <source>
        <dbReference type="EMBL" id="EGO27391.1"/>
    </source>
</evidence>